<keyword evidence="4" id="KW-1185">Reference proteome</keyword>
<dbReference type="GO" id="GO:0005509">
    <property type="term" value="F:calcium ion binding"/>
    <property type="evidence" value="ECO:0007669"/>
    <property type="project" value="InterPro"/>
</dbReference>
<feature type="domain" description="EF-hand" evidence="2">
    <location>
        <begin position="126"/>
        <end position="161"/>
    </location>
</feature>
<dbReference type="OrthoDB" id="26525at2759"/>
<evidence type="ECO:0000259" key="2">
    <source>
        <dbReference type="PROSITE" id="PS50222"/>
    </source>
</evidence>
<dbReference type="PROSITE" id="PS00018">
    <property type="entry name" value="EF_HAND_1"/>
    <property type="match status" value="1"/>
</dbReference>
<dbReference type="Proteomes" id="UP000663879">
    <property type="component" value="Unassembled WGS sequence"/>
</dbReference>
<gene>
    <name evidence="3" type="ORF">OXX778_LOCUS5888</name>
</gene>
<dbReference type="InterPro" id="IPR002048">
    <property type="entry name" value="EF_hand_dom"/>
</dbReference>
<sequence>MFHFIDDEPSSKEECKKLIRKAFVLSSSSKNKDSLNKTDFKCAWLYLFGYKISKYELQEYFEKLGKDYYKDVISYGEFETKAIADIKRLDVVEELRSCFISVDFSCKGFLTIEDLTKQFQIVAPHIPKNTIMDTFRELDRDDDGRVSYKDFELAMQYIDDRIIEQRNKELEEKYVFLKDTSKFFYS</sequence>
<dbReference type="AlphaFoldDB" id="A0A813RZX3"/>
<reference evidence="3" key="1">
    <citation type="submission" date="2021-02" db="EMBL/GenBank/DDBJ databases">
        <authorList>
            <person name="Nowell W R."/>
        </authorList>
    </citation>
    <scope>NUCLEOTIDE SEQUENCE</scope>
    <source>
        <strain evidence="3">Ploen Becks lab</strain>
    </source>
</reference>
<dbReference type="EMBL" id="CAJNOC010000666">
    <property type="protein sequence ID" value="CAF0789387.1"/>
    <property type="molecule type" value="Genomic_DNA"/>
</dbReference>
<dbReference type="Gene3D" id="1.10.238.10">
    <property type="entry name" value="EF-hand"/>
    <property type="match status" value="1"/>
</dbReference>
<comment type="caution">
    <text evidence="3">The sequence shown here is derived from an EMBL/GenBank/DDBJ whole genome shotgun (WGS) entry which is preliminary data.</text>
</comment>
<dbReference type="Pfam" id="PF13499">
    <property type="entry name" value="EF-hand_7"/>
    <property type="match status" value="1"/>
</dbReference>
<organism evidence="3 4">
    <name type="scientific">Brachionus calyciflorus</name>
    <dbReference type="NCBI Taxonomy" id="104777"/>
    <lineage>
        <taxon>Eukaryota</taxon>
        <taxon>Metazoa</taxon>
        <taxon>Spiralia</taxon>
        <taxon>Gnathifera</taxon>
        <taxon>Rotifera</taxon>
        <taxon>Eurotatoria</taxon>
        <taxon>Monogononta</taxon>
        <taxon>Pseudotrocha</taxon>
        <taxon>Ploima</taxon>
        <taxon>Brachionidae</taxon>
        <taxon>Brachionus</taxon>
    </lineage>
</organism>
<proteinExistence type="predicted"/>
<name>A0A813RZX3_9BILA</name>
<dbReference type="PROSITE" id="PS50222">
    <property type="entry name" value="EF_HAND_2"/>
    <property type="match status" value="2"/>
</dbReference>
<dbReference type="InterPro" id="IPR011992">
    <property type="entry name" value="EF-hand-dom_pair"/>
</dbReference>
<evidence type="ECO:0000313" key="3">
    <source>
        <dbReference type="EMBL" id="CAF0789387.1"/>
    </source>
</evidence>
<evidence type="ECO:0000313" key="4">
    <source>
        <dbReference type="Proteomes" id="UP000663879"/>
    </source>
</evidence>
<dbReference type="SUPFAM" id="SSF47473">
    <property type="entry name" value="EF-hand"/>
    <property type="match status" value="1"/>
</dbReference>
<feature type="domain" description="EF-hand" evidence="2">
    <location>
        <begin position="90"/>
        <end position="125"/>
    </location>
</feature>
<protein>
    <recommendedName>
        <fullName evidence="2">EF-hand domain-containing protein</fullName>
    </recommendedName>
</protein>
<keyword evidence="1" id="KW-0106">Calcium</keyword>
<dbReference type="InterPro" id="IPR018247">
    <property type="entry name" value="EF_Hand_1_Ca_BS"/>
</dbReference>
<evidence type="ECO:0000256" key="1">
    <source>
        <dbReference type="ARBA" id="ARBA00022837"/>
    </source>
</evidence>
<accession>A0A813RZX3</accession>